<organism evidence="1 2">
    <name type="scientific">Legionella qingyii</name>
    <dbReference type="NCBI Taxonomy" id="2184757"/>
    <lineage>
        <taxon>Bacteria</taxon>
        <taxon>Pseudomonadati</taxon>
        <taxon>Pseudomonadota</taxon>
        <taxon>Gammaproteobacteria</taxon>
        <taxon>Legionellales</taxon>
        <taxon>Legionellaceae</taxon>
        <taxon>Legionella</taxon>
    </lineage>
</organism>
<sequence>MGDFGYKKERYLLYCLVDDEIYFEILLTYLEKRPISVAYLVSGTHNKKGGISVAGFDKIEKRFPH</sequence>
<dbReference type="EMBL" id="QHJG01000004">
    <property type="protein sequence ID" value="PWY57068.1"/>
    <property type="molecule type" value="Genomic_DNA"/>
</dbReference>
<name>A0A317U7A3_9GAMM</name>
<evidence type="ECO:0000313" key="1">
    <source>
        <dbReference type="EMBL" id="PWY57068.1"/>
    </source>
</evidence>
<proteinExistence type="predicted"/>
<accession>A0A317U7A3</accession>
<protein>
    <submittedName>
        <fullName evidence="1">Uncharacterized protein</fullName>
    </submittedName>
</protein>
<dbReference type="RefSeq" id="WP_110141592.1">
    <property type="nucleotide sequence ID" value="NZ_QHJG01000004.1"/>
</dbReference>
<dbReference type="Proteomes" id="UP000247152">
    <property type="component" value="Unassembled WGS sequence"/>
</dbReference>
<evidence type="ECO:0000313" key="2">
    <source>
        <dbReference type="Proteomes" id="UP000247152"/>
    </source>
</evidence>
<gene>
    <name evidence="1" type="ORF">DGG96_03525</name>
</gene>
<dbReference type="AlphaFoldDB" id="A0A317U7A3"/>
<comment type="caution">
    <text evidence="1">The sequence shown here is derived from an EMBL/GenBank/DDBJ whole genome shotgun (WGS) entry which is preliminary data.</text>
</comment>
<reference evidence="1 2" key="1">
    <citation type="submission" date="2018-05" db="EMBL/GenBank/DDBJ databases">
        <title>Legionella qingyii sp.nov., whole genome shotgun sequence.</title>
        <authorList>
            <person name="Wu H."/>
            <person name="Zhu Q."/>
            <person name="Hu C."/>
        </authorList>
    </citation>
    <scope>NUCLEOTIDE SEQUENCE [LARGE SCALE GENOMIC DNA]</scope>
    <source>
        <strain evidence="1 2">HEB18</strain>
    </source>
</reference>